<evidence type="ECO:0008006" key="6">
    <source>
        <dbReference type="Google" id="ProtNLM"/>
    </source>
</evidence>
<dbReference type="AlphaFoldDB" id="A0A8H3TSS9"/>
<accession>A0A8H3TSS9</accession>
<dbReference type="PANTHER" id="PTHR45994">
    <property type="entry name" value="FI21225P1"/>
    <property type="match status" value="1"/>
</dbReference>
<dbReference type="EMBL" id="BLZA01000019">
    <property type="protein sequence ID" value="GHJ86776.1"/>
    <property type="molecule type" value="Genomic_DNA"/>
</dbReference>
<dbReference type="Gene3D" id="1.25.10.10">
    <property type="entry name" value="Leucine-rich Repeat Variant"/>
    <property type="match status" value="1"/>
</dbReference>
<name>A0A8H3TSS9_9TREE</name>
<dbReference type="SUPFAM" id="SSF48371">
    <property type="entry name" value="ARM repeat"/>
    <property type="match status" value="1"/>
</dbReference>
<sequence length="856" mass="91136">MVAVTELEDTPEEPCGDDETQLTTLLQSVSASSPPSLGDGHLQLIARALSPLNRDVSSERLRALAFLVLSRLVTDQQDVARSATVISAYILAQLQETSIPRLLRGISLLDALLQVDSAAEDRESGGGGVSKRVLEADGMIESLVDVLDVQLFTAEEDRDATTNDADEYKQRPGIGAQYALLDCSIAQLFSSMANIPAYRAILDGRPHAWLDQQLAKPSTSSSSVPSPTEVQTRVVAAVALTKLAKAAIVDPSLKGKTGSEGDREKAQEETTARAADDLDHLTTVLKGVVISASTMQSPTASNPSVDSAGAITSALEGLAYTSSQPALKEALGMDEPFLKSLVDIAKSLSLPQRTNSSKLSASYSTDLASGQSGATSNQAATYGIATIMLNLFARRTVLTEEQRQVEALKKMANAGATGGKNKTMGQAVKASNDAEDKAMSDTAVHARVQRGIRNGVVEAVAALARVNSPRAKQVLGSVLLALVRESEDRLEIIKRGGYKTLNSLIGSLLESASASSNPSLDKDSLPTLQALAKLVITTPPPQLFGTDSRFGALDTVRPVALLLLHPGNSMLQRFEAMMALTNLASVDPSVAQRIYTFKAAKTVSKSNSTPARLEGDPANDQIIQAVENQMLEDHRLVRRAAVELVCNLLISDESFARYSGDYIADSNPSITSPEQARKASTPRIHILLALADVRDLPTRLAASGALAMLTQSGTACSILLELGGDSKKVWEKVGGLLAPLKADQHADGDEDFDDEEEDDIEELSTLPPDEGLVHRGLTIILNLFGDIGKLSPTEKAAKLQEADVSGLTRHLLNLLAIWTDKNLLMAKKVKPPSKEVLDMGIECLRILKTNGVELVA</sequence>
<dbReference type="GO" id="GO:0051879">
    <property type="term" value="F:Hsp90 protein binding"/>
    <property type="evidence" value="ECO:0007669"/>
    <property type="project" value="TreeGrafter"/>
</dbReference>
<comment type="subcellular location">
    <subcellularLocation>
        <location evidence="1">Cytoplasm</location>
    </subcellularLocation>
</comment>
<feature type="region of interest" description="Disordered" evidence="3">
    <location>
        <begin position="252"/>
        <end position="272"/>
    </location>
</feature>
<evidence type="ECO:0000313" key="4">
    <source>
        <dbReference type="EMBL" id="GHJ86776.1"/>
    </source>
</evidence>
<reference evidence="4" key="1">
    <citation type="submission" date="2020-07" db="EMBL/GenBank/DDBJ databases">
        <title>Draft Genome Sequence of a Deep-Sea Yeast, Naganishia (Cryptococcus) liquefaciens strain N6.</title>
        <authorList>
            <person name="Han Y.W."/>
            <person name="Kajitani R."/>
            <person name="Morimoto H."/>
            <person name="Parhat M."/>
            <person name="Tsubouchi H."/>
            <person name="Bakenova O."/>
            <person name="Ogata M."/>
            <person name="Argunhan B."/>
            <person name="Aoki R."/>
            <person name="Kajiwara S."/>
            <person name="Itoh T."/>
            <person name="Iwasaki H."/>
        </authorList>
    </citation>
    <scope>NUCLEOTIDE SEQUENCE</scope>
    <source>
        <strain evidence="4">N6</strain>
    </source>
</reference>
<gene>
    <name evidence="4" type="ORF">NliqN6_3178</name>
</gene>
<evidence type="ECO:0000313" key="5">
    <source>
        <dbReference type="Proteomes" id="UP000620104"/>
    </source>
</evidence>
<dbReference type="GO" id="GO:0005737">
    <property type="term" value="C:cytoplasm"/>
    <property type="evidence" value="ECO:0007669"/>
    <property type="project" value="UniProtKB-SubCell"/>
</dbReference>
<evidence type="ECO:0000256" key="3">
    <source>
        <dbReference type="SAM" id="MobiDB-lite"/>
    </source>
</evidence>
<dbReference type="InterPro" id="IPR011989">
    <property type="entry name" value="ARM-like"/>
</dbReference>
<feature type="compositionally biased region" description="Basic and acidic residues" evidence="3">
    <location>
        <begin position="257"/>
        <end position="272"/>
    </location>
</feature>
<protein>
    <recommendedName>
        <fullName evidence="6">UNC-45/Cro1/She4 central domain-containing protein</fullName>
    </recommendedName>
</protein>
<organism evidence="4 5">
    <name type="scientific">Naganishia liquefaciens</name>
    <dbReference type="NCBI Taxonomy" id="104408"/>
    <lineage>
        <taxon>Eukaryota</taxon>
        <taxon>Fungi</taxon>
        <taxon>Dikarya</taxon>
        <taxon>Basidiomycota</taxon>
        <taxon>Agaricomycotina</taxon>
        <taxon>Tremellomycetes</taxon>
        <taxon>Filobasidiales</taxon>
        <taxon>Filobasidiaceae</taxon>
        <taxon>Naganishia</taxon>
    </lineage>
</organism>
<dbReference type="InterPro" id="IPR016024">
    <property type="entry name" value="ARM-type_fold"/>
</dbReference>
<keyword evidence="2" id="KW-0963">Cytoplasm</keyword>
<dbReference type="Proteomes" id="UP000620104">
    <property type="component" value="Unassembled WGS sequence"/>
</dbReference>
<proteinExistence type="predicted"/>
<keyword evidence="5" id="KW-1185">Reference proteome</keyword>
<comment type="caution">
    <text evidence="4">The sequence shown here is derived from an EMBL/GenBank/DDBJ whole genome shotgun (WGS) entry which is preliminary data.</text>
</comment>
<evidence type="ECO:0000256" key="1">
    <source>
        <dbReference type="ARBA" id="ARBA00004496"/>
    </source>
</evidence>
<dbReference type="OrthoDB" id="199930at2759"/>
<evidence type="ECO:0000256" key="2">
    <source>
        <dbReference type="ARBA" id="ARBA00022490"/>
    </source>
</evidence>
<dbReference type="PANTHER" id="PTHR45994:SF1">
    <property type="entry name" value="FI21225P1"/>
    <property type="match status" value="1"/>
</dbReference>